<geneLocation type="plasmid" evidence="1 2">
    <name>unnamed2</name>
</geneLocation>
<evidence type="ECO:0000313" key="2">
    <source>
        <dbReference type="Proteomes" id="UP000076088"/>
    </source>
</evidence>
<keyword evidence="2" id="KW-1185">Reference proteome</keyword>
<reference evidence="2" key="1">
    <citation type="submission" date="2015-11" db="EMBL/GenBank/DDBJ databases">
        <title>Complete genome sequence of a polyethylene-glycol degrader Sphingopyxis macrogoltabida 203N (NBRC 111659).</title>
        <authorList>
            <person name="Yoshiyuki O."/>
            <person name="Shouta N."/>
            <person name="Nagata Y."/>
            <person name="Numata M."/>
            <person name="Tsuchikane K."/>
            <person name="Hosoyama A."/>
            <person name="Yamazoe A."/>
            <person name="Tsuda M."/>
            <person name="Fujita N."/>
            <person name="Kawai F."/>
        </authorList>
    </citation>
    <scope>NUCLEOTIDE SEQUENCE [LARGE SCALE GENOMIC DNA]</scope>
    <source>
        <strain evidence="2">203N</strain>
        <plasmid evidence="2">unnamed2</plasmid>
    </source>
</reference>
<gene>
    <name evidence="1" type="ORF">ATM17_40660</name>
</gene>
<sequence length="72" mass="8160">MAASEFLILFEDGIANVVLNFLAGGCRDAFDRLGTMDLDLPFVRQVAQQSQRTRSNRYHPRISKPSALFKCR</sequence>
<reference evidence="1 2" key="2">
    <citation type="journal article" date="2016" name="Genome Announc.">
        <title>Complete Genome Sequence of Sphingopyxis macrogoltabida Strain 203N (NBRC 111659), a Polyethylene Glycol Degrader.</title>
        <authorList>
            <person name="Ohtsubo Y."/>
            <person name="Nonoyama S."/>
            <person name="Nagata Y."/>
            <person name="Numata M."/>
            <person name="Tsuchikane K."/>
            <person name="Hosoyama A."/>
            <person name="Yamazoe A."/>
            <person name="Tsuda M."/>
            <person name="Fujita N."/>
            <person name="Kawai F."/>
        </authorList>
    </citation>
    <scope>NUCLEOTIDE SEQUENCE [LARGE SCALE GENOMIC DNA]</scope>
    <source>
        <strain evidence="1 2">203N</strain>
    </source>
</reference>
<evidence type="ECO:0000313" key="1">
    <source>
        <dbReference type="EMBL" id="AMU92991.1"/>
    </source>
</evidence>
<accession>A0AAC9AZP1</accession>
<dbReference type="EMBL" id="CP013346">
    <property type="protein sequence ID" value="AMU92991.1"/>
    <property type="molecule type" value="Genomic_DNA"/>
</dbReference>
<organism evidence="1 2">
    <name type="scientific">Sphingopyxis macrogoltabida</name>
    <name type="common">Sphingomonas macrogoltabidus</name>
    <dbReference type="NCBI Taxonomy" id="33050"/>
    <lineage>
        <taxon>Bacteria</taxon>
        <taxon>Pseudomonadati</taxon>
        <taxon>Pseudomonadota</taxon>
        <taxon>Alphaproteobacteria</taxon>
        <taxon>Sphingomonadales</taxon>
        <taxon>Sphingomonadaceae</taxon>
        <taxon>Sphingopyxis</taxon>
    </lineage>
</organism>
<dbReference type="Proteomes" id="UP000076088">
    <property type="component" value="Plasmid unnamed2"/>
</dbReference>
<keyword evidence="1" id="KW-0614">Plasmid</keyword>
<protein>
    <submittedName>
        <fullName evidence="1">Uncharacterized protein</fullName>
    </submittedName>
</protein>
<dbReference type="AlphaFoldDB" id="A0AAC9AZP1"/>
<proteinExistence type="predicted"/>
<name>A0AAC9AZP1_SPHMC</name>